<dbReference type="PANTHER" id="PTHR11063">
    <property type="entry name" value="GLUTAMATE SEMIALDEHYDE DEHYDROGENASE"/>
    <property type="match status" value="1"/>
</dbReference>
<accession>A0A2L0EJU4</accession>
<reference evidence="3 4" key="1">
    <citation type="submission" date="2015-09" db="EMBL/GenBank/DDBJ databases">
        <title>Sorangium comparison.</title>
        <authorList>
            <person name="Zaburannyi N."/>
            <person name="Bunk B."/>
            <person name="Overmann J."/>
            <person name="Mueller R."/>
        </authorList>
    </citation>
    <scope>NUCLEOTIDE SEQUENCE [LARGE SCALE GENOMIC DNA]</scope>
    <source>
        <strain evidence="3 4">So ce26</strain>
    </source>
</reference>
<dbReference type="Proteomes" id="UP000238348">
    <property type="component" value="Chromosome"/>
</dbReference>
<protein>
    <submittedName>
        <fullName evidence="3">Glutamate-5-semialdehyde dehydrogenase</fullName>
        <ecNumber evidence="3">1.2.1.41</ecNumber>
    </submittedName>
</protein>
<evidence type="ECO:0000313" key="3">
    <source>
        <dbReference type="EMBL" id="AUX39565.1"/>
    </source>
</evidence>
<evidence type="ECO:0000313" key="4">
    <source>
        <dbReference type="Proteomes" id="UP000238348"/>
    </source>
</evidence>
<sequence>MPAVRPTDRVVPVVRTGELVVISQEAFEAARAAVDEAAAAVEALARVPSSAVDAFFLGFAERLADDAAWAHVAKANADDVASAAARGRSTTRLVATPKMRDGMIAGLRGWASTPARIGEVVERREGDGYVIERRRAPLGVVAFVFEGRPNVFADGAGVVRNGNAAVMRIGADALGTALAIEAHALRPALRAAGLPEGAVRLVRSKEHGAGQALFTLPGVRLAVARGSGATVALLGAIAEQHGIPASLHGTGGAWMFVERSADPEALENAIVNSLDRKVCNTLNVLLLERGARGTLGPVVERALRKVGAKVHVVAGSEGVVTGEEGFSEGSLGTEWEWDHVPELSFLLVEDLREAAHHFQRTSPRFVASILSTRAGAFEEFYAAVDAPYVSNGFTRWVDGQWAYDRPELGLTNWERGRLLGRSGFLSGDDIVSVRDVFLDHTGKAAQRR</sequence>
<dbReference type="PANTHER" id="PTHR11063:SF8">
    <property type="entry name" value="DELTA-1-PYRROLINE-5-CARBOXYLATE SYNTHASE"/>
    <property type="match status" value="1"/>
</dbReference>
<keyword evidence="1 3" id="KW-0560">Oxidoreductase</keyword>
<name>A0A2L0EJU4_SORCE</name>
<dbReference type="InterPro" id="IPR016162">
    <property type="entry name" value="Ald_DH_N"/>
</dbReference>
<gene>
    <name evidence="3" type="ORF">SOCE26_009590</name>
</gene>
<dbReference type="SUPFAM" id="SSF53720">
    <property type="entry name" value="ALDH-like"/>
    <property type="match status" value="1"/>
</dbReference>
<evidence type="ECO:0000256" key="1">
    <source>
        <dbReference type="ARBA" id="ARBA00023002"/>
    </source>
</evidence>
<dbReference type="InterPro" id="IPR016163">
    <property type="entry name" value="Ald_DH_C"/>
</dbReference>
<dbReference type="AlphaFoldDB" id="A0A2L0EJU4"/>
<dbReference type="EC" id="1.2.1.41" evidence="3"/>
<dbReference type="InterPro" id="IPR015590">
    <property type="entry name" value="Aldehyde_DH_dom"/>
</dbReference>
<dbReference type="GO" id="GO:0004350">
    <property type="term" value="F:glutamate-5-semialdehyde dehydrogenase activity"/>
    <property type="evidence" value="ECO:0007669"/>
    <property type="project" value="UniProtKB-EC"/>
</dbReference>
<evidence type="ECO:0000259" key="2">
    <source>
        <dbReference type="Pfam" id="PF00171"/>
    </source>
</evidence>
<proteinExistence type="predicted"/>
<organism evidence="3 4">
    <name type="scientific">Sorangium cellulosum</name>
    <name type="common">Polyangium cellulosum</name>
    <dbReference type="NCBI Taxonomy" id="56"/>
    <lineage>
        <taxon>Bacteria</taxon>
        <taxon>Pseudomonadati</taxon>
        <taxon>Myxococcota</taxon>
        <taxon>Polyangia</taxon>
        <taxon>Polyangiales</taxon>
        <taxon>Polyangiaceae</taxon>
        <taxon>Sorangium</taxon>
    </lineage>
</organism>
<dbReference type="EMBL" id="CP012673">
    <property type="protein sequence ID" value="AUX39565.1"/>
    <property type="molecule type" value="Genomic_DNA"/>
</dbReference>
<dbReference type="Pfam" id="PF00171">
    <property type="entry name" value="Aldedh"/>
    <property type="match status" value="1"/>
</dbReference>
<feature type="domain" description="Aldehyde dehydrogenase" evidence="2">
    <location>
        <begin position="22"/>
        <end position="274"/>
    </location>
</feature>
<dbReference type="InterPro" id="IPR016161">
    <property type="entry name" value="Ald_DH/histidinol_DH"/>
</dbReference>
<dbReference type="Gene3D" id="3.40.309.10">
    <property type="entry name" value="Aldehyde Dehydrogenase, Chain A, domain 2"/>
    <property type="match status" value="1"/>
</dbReference>
<dbReference type="Gene3D" id="3.40.605.10">
    <property type="entry name" value="Aldehyde Dehydrogenase, Chain A, domain 1"/>
    <property type="match status" value="1"/>
</dbReference>